<dbReference type="EMBL" id="ACIL03000016">
    <property type="protein sequence ID" value="ESL02309.1"/>
    <property type="molecule type" value="Genomic_DNA"/>
</dbReference>
<name>V2XJG3_9FIRM</name>
<keyword evidence="1" id="KW-0812">Transmembrane</keyword>
<gene>
    <name evidence="2" type="ORF">GCWU0000282_002443</name>
</gene>
<reference evidence="2 3" key="1">
    <citation type="submission" date="2013-06" db="EMBL/GenBank/DDBJ databases">
        <authorList>
            <person name="Weinstock G."/>
            <person name="Sodergren E."/>
            <person name="Clifton S."/>
            <person name="Fulton L."/>
            <person name="Fulton B."/>
            <person name="Courtney L."/>
            <person name="Fronick C."/>
            <person name="Harrison M."/>
            <person name="Strong C."/>
            <person name="Farmer C."/>
            <person name="Delahaunty K."/>
            <person name="Markovic C."/>
            <person name="Hall O."/>
            <person name="Minx P."/>
            <person name="Tomlinson C."/>
            <person name="Mitreva M."/>
            <person name="Nelson J."/>
            <person name="Hou S."/>
            <person name="Wollam A."/>
            <person name="Pepin K.H."/>
            <person name="Johnson M."/>
            <person name="Bhonagiri V."/>
            <person name="Nash W.E."/>
            <person name="Warren W."/>
            <person name="Chinwalla A."/>
            <person name="Mardis E.R."/>
            <person name="Wilson R.K."/>
        </authorList>
    </citation>
    <scope>NUCLEOTIDE SEQUENCE [LARGE SCALE GENOMIC DNA]</scope>
    <source>
        <strain evidence="2 3">ATCC 51271</strain>
    </source>
</reference>
<dbReference type="Proteomes" id="UP000018227">
    <property type="component" value="Unassembled WGS sequence"/>
</dbReference>
<dbReference type="HOGENOM" id="CLU_078174_0_0_9"/>
<evidence type="ECO:0008006" key="4">
    <source>
        <dbReference type="Google" id="ProtNLM"/>
    </source>
</evidence>
<feature type="transmembrane region" description="Helical" evidence="1">
    <location>
        <begin position="279"/>
        <end position="300"/>
    </location>
</feature>
<organism evidence="2 3">
    <name type="scientific">Catonella morbi ATCC 51271</name>
    <dbReference type="NCBI Taxonomy" id="592026"/>
    <lineage>
        <taxon>Bacteria</taxon>
        <taxon>Bacillati</taxon>
        <taxon>Bacillota</taxon>
        <taxon>Clostridia</taxon>
        <taxon>Lachnospirales</taxon>
        <taxon>Lachnospiraceae</taxon>
        <taxon>Catonella</taxon>
    </lineage>
</organism>
<evidence type="ECO:0000313" key="3">
    <source>
        <dbReference type="Proteomes" id="UP000018227"/>
    </source>
</evidence>
<dbReference type="AlphaFoldDB" id="V2XJG3"/>
<sequence>MNLILELAVFFLVVYGLFRLFGVEITGMRKEITGIFARQEYTLKRKILIAKGKKKENKFIRLINDTKKLLILTNRYEKFEIICFSAVAGSAGGVVFSFAIGNPYLAIPLSISVLVAPFIYVKFSSGRIEKKISEELETALSIITNSYIRSENIILAVEENINYINEPVKGIFQSFLNECNYINPDIKSNLATLRGRLSDPVFVEYCNALIQCQNDITLKSTLYGIVKKLSNIRIVTARLDGLIYAPVKEFFMMVTIYLVNLPAFYLLNKEWYRIVTDTTTGHIMVATSAGIIVFAALNVLRLTRPITYRR</sequence>
<feature type="transmembrane region" description="Helical" evidence="1">
    <location>
        <begin position="250"/>
        <end position="267"/>
    </location>
</feature>
<accession>V2XJG3</accession>
<feature type="transmembrane region" description="Helical" evidence="1">
    <location>
        <begin position="79"/>
        <end position="99"/>
    </location>
</feature>
<dbReference type="eggNOG" id="COG4965">
    <property type="taxonomic scope" value="Bacteria"/>
</dbReference>
<dbReference type="OrthoDB" id="9780661at2"/>
<proteinExistence type="predicted"/>
<evidence type="ECO:0000313" key="2">
    <source>
        <dbReference type="EMBL" id="ESL02309.1"/>
    </source>
</evidence>
<feature type="transmembrane region" description="Helical" evidence="1">
    <location>
        <begin position="6"/>
        <end position="22"/>
    </location>
</feature>
<evidence type="ECO:0000256" key="1">
    <source>
        <dbReference type="SAM" id="Phobius"/>
    </source>
</evidence>
<keyword evidence="3" id="KW-1185">Reference proteome</keyword>
<comment type="caution">
    <text evidence="2">The sequence shown here is derived from an EMBL/GenBank/DDBJ whole genome shotgun (WGS) entry which is preliminary data.</text>
</comment>
<keyword evidence="1" id="KW-0472">Membrane</keyword>
<dbReference type="STRING" id="592026.GCWU0000282_002443"/>
<protein>
    <recommendedName>
        <fullName evidence="4">Bacterial type II secretion system protein F domain protein</fullName>
    </recommendedName>
</protein>
<dbReference type="RefSeq" id="WP_023355303.1">
    <property type="nucleotide sequence ID" value="NZ_KI535369.1"/>
</dbReference>
<feature type="transmembrane region" description="Helical" evidence="1">
    <location>
        <begin position="105"/>
        <end position="123"/>
    </location>
</feature>
<keyword evidence="1" id="KW-1133">Transmembrane helix</keyword>